<feature type="domain" description="G" evidence="1">
    <location>
        <begin position="6"/>
        <end position="118"/>
    </location>
</feature>
<proteinExistence type="predicted"/>
<dbReference type="Gene3D" id="3.40.50.300">
    <property type="entry name" value="P-loop containing nucleotide triphosphate hydrolases"/>
    <property type="match status" value="1"/>
</dbReference>
<dbReference type="InterPro" id="IPR027417">
    <property type="entry name" value="P-loop_NTPase"/>
</dbReference>
<dbReference type="PANTHER" id="PTHR43834:SF6">
    <property type="entry name" value="GTPASE DER"/>
    <property type="match status" value="1"/>
</dbReference>
<dbReference type="SUPFAM" id="SSF52540">
    <property type="entry name" value="P-loop containing nucleoside triphosphate hydrolases"/>
    <property type="match status" value="1"/>
</dbReference>
<protein>
    <submittedName>
        <fullName evidence="2">GTPase domain-containing protein</fullName>
    </submittedName>
</protein>
<evidence type="ECO:0000313" key="2">
    <source>
        <dbReference type="EMBL" id="MDX8414808.1"/>
    </source>
</evidence>
<dbReference type="Pfam" id="PF01926">
    <property type="entry name" value="MMR_HSR1"/>
    <property type="match status" value="1"/>
</dbReference>
<gene>
    <name evidence="2" type="ORF">MOX91_01225</name>
</gene>
<dbReference type="EMBL" id="JALBUT010000001">
    <property type="protein sequence ID" value="MDX8414808.1"/>
    <property type="molecule type" value="Genomic_DNA"/>
</dbReference>
<name>A0ABU4WGD9_9BACT</name>
<dbReference type="Proteomes" id="UP001275932">
    <property type="component" value="Unassembled WGS sequence"/>
</dbReference>
<dbReference type="RefSeq" id="WP_370396255.1">
    <property type="nucleotide sequence ID" value="NZ_JALBUT010000001.1"/>
</dbReference>
<keyword evidence="3" id="KW-1185">Reference proteome</keyword>
<sequence>MKSLYKIVIVGRPNDGKSSIFANFLGDDEVAVSPIPGETKHMQPREINLGKCNVEVIDTPGLQHPETVFFSFKDYVAAGRNPANAFVEEFKDPRYAHDVEIMKALSDADICMLVVNADNFVGHTQKCLLDTFSMLGSGVAVLGLVNRKDDDFIGEWRDNFAIRAMECFEFDAFKTKFSDCARLFDEICSASSLRVRSDLGEVLRALKANRTSLWRSNIDAAAGEILNSLKDLMNLRSSLKMSNFSISKDESSRLHGDFSSMVSAFVSGFRREVLRRFRYSGIRVNAPDFKLSDSQMRIILPNVIRRLWGKMPFAKKPDALCAANPNSDLPEIFARDAVFFVSSIASFSYAKSATKEFEIDLSKRGFAPVFINSEKLARFSIRAANGDESDSFFAMQNALREELADVIMQSAK</sequence>
<evidence type="ECO:0000313" key="3">
    <source>
        <dbReference type="Proteomes" id="UP001275932"/>
    </source>
</evidence>
<comment type="caution">
    <text evidence="2">The sequence shown here is derived from an EMBL/GenBank/DDBJ whole genome shotgun (WGS) entry which is preliminary data.</text>
</comment>
<reference evidence="2 3" key="1">
    <citation type="submission" date="2022-03" db="EMBL/GenBank/DDBJ databases">
        <title>Novel taxa within the pig intestine.</title>
        <authorList>
            <person name="Wylensek D."/>
            <person name="Bishof K."/>
            <person name="Afrizal A."/>
            <person name="Clavel T."/>
        </authorList>
    </citation>
    <scope>NUCLEOTIDE SEQUENCE [LARGE SCALE GENOMIC DNA]</scope>
    <source>
        <strain evidence="2 3">CLA-KB-P66</strain>
    </source>
</reference>
<dbReference type="PANTHER" id="PTHR43834">
    <property type="entry name" value="GTPASE DER"/>
    <property type="match status" value="1"/>
</dbReference>
<accession>A0ABU4WGD9</accession>
<evidence type="ECO:0000259" key="1">
    <source>
        <dbReference type="Pfam" id="PF01926"/>
    </source>
</evidence>
<dbReference type="InterPro" id="IPR006073">
    <property type="entry name" value="GTP-bd"/>
</dbReference>
<organism evidence="2 3">
    <name type="scientific">Intestinicryptomonas porci</name>
    <dbReference type="NCBI Taxonomy" id="2926320"/>
    <lineage>
        <taxon>Bacteria</taxon>
        <taxon>Pseudomonadati</taxon>
        <taxon>Verrucomicrobiota</taxon>
        <taxon>Opitutia</taxon>
        <taxon>Opitutales</taxon>
        <taxon>Intestinicryptomonaceae</taxon>
        <taxon>Intestinicryptomonas</taxon>
    </lineage>
</organism>